<gene>
    <name evidence="1" type="ORF">CEPIT_LOCUS4139</name>
</gene>
<sequence length="107" mass="11149">MAFLYFKIFIFPSENAIHMAFSIHNGILMKIFASTAGSVRSAATKFRSATAKLGSEVAAPESAGAACGGLRRPDPTAAADRSPETMARSIAATSSTVVVVAGGDRRR</sequence>
<protein>
    <submittedName>
        <fullName evidence="1">Uncharacterized protein</fullName>
    </submittedName>
</protein>
<dbReference type="AlphaFoldDB" id="A0AAV0C9J0"/>
<accession>A0AAV0C9J0</accession>
<keyword evidence="2" id="KW-1185">Reference proteome</keyword>
<name>A0AAV0C9J0_9ASTE</name>
<proteinExistence type="predicted"/>
<evidence type="ECO:0000313" key="1">
    <source>
        <dbReference type="EMBL" id="CAH9071946.1"/>
    </source>
</evidence>
<dbReference type="EMBL" id="CAMAPF010000021">
    <property type="protein sequence ID" value="CAH9071946.1"/>
    <property type="molecule type" value="Genomic_DNA"/>
</dbReference>
<dbReference type="Proteomes" id="UP001152523">
    <property type="component" value="Unassembled WGS sequence"/>
</dbReference>
<organism evidence="1 2">
    <name type="scientific">Cuscuta epithymum</name>
    <dbReference type="NCBI Taxonomy" id="186058"/>
    <lineage>
        <taxon>Eukaryota</taxon>
        <taxon>Viridiplantae</taxon>
        <taxon>Streptophyta</taxon>
        <taxon>Embryophyta</taxon>
        <taxon>Tracheophyta</taxon>
        <taxon>Spermatophyta</taxon>
        <taxon>Magnoliopsida</taxon>
        <taxon>eudicotyledons</taxon>
        <taxon>Gunneridae</taxon>
        <taxon>Pentapetalae</taxon>
        <taxon>asterids</taxon>
        <taxon>lamiids</taxon>
        <taxon>Solanales</taxon>
        <taxon>Convolvulaceae</taxon>
        <taxon>Cuscuteae</taxon>
        <taxon>Cuscuta</taxon>
        <taxon>Cuscuta subgen. Cuscuta</taxon>
    </lineage>
</organism>
<evidence type="ECO:0000313" key="2">
    <source>
        <dbReference type="Proteomes" id="UP001152523"/>
    </source>
</evidence>
<reference evidence="1" key="1">
    <citation type="submission" date="2022-07" db="EMBL/GenBank/DDBJ databases">
        <authorList>
            <person name="Macas J."/>
            <person name="Novak P."/>
            <person name="Neumann P."/>
        </authorList>
    </citation>
    <scope>NUCLEOTIDE SEQUENCE</scope>
</reference>
<comment type="caution">
    <text evidence="1">The sequence shown here is derived from an EMBL/GenBank/DDBJ whole genome shotgun (WGS) entry which is preliminary data.</text>
</comment>